<dbReference type="InterPro" id="IPR006359">
    <property type="entry name" value="Tscrpt_elong_fac_GreA"/>
</dbReference>
<feature type="coiled-coil region" evidence="8">
    <location>
        <begin position="49"/>
        <end position="76"/>
    </location>
</feature>
<feature type="domain" description="Transcription elongation factor GreA/GreB C-terminal" evidence="10">
    <location>
        <begin position="82"/>
        <end position="152"/>
    </location>
</feature>
<keyword evidence="8" id="KW-0175">Coiled coil</keyword>
<dbReference type="GO" id="GO:0003677">
    <property type="term" value="F:DNA binding"/>
    <property type="evidence" value="ECO:0007669"/>
    <property type="project" value="UniProtKB-UniRule"/>
</dbReference>
<evidence type="ECO:0000313" key="12">
    <source>
        <dbReference type="EMBL" id="PIZ62698.1"/>
    </source>
</evidence>
<dbReference type="Pfam" id="PF01272">
    <property type="entry name" value="GreA_GreB"/>
    <property type="match status" value="1"/>
</dbReference>
<evidence type="ECO:0000256" key="4">
    <source>
        <dbReference type="ARBA" id="ARBA00023125"/>
    </source>
</evidence>
<dbReference type="InterPro" id="IPR001437">
    <property type="entry name" value="Tscrpt_elong_fac_GreA/B_C"/>
</dbReference>
<sequence length="153" mass="16939">MSDKIQFTQEGFDNLKLEHEDLIGPRRAKAVKRLALARSMGDLSENSEYQAAKEELSFVEGRIQEIEELIKKAEIMVSTPTSGITVGTNIVVEKNGKEESYSIVGEFEANPLNNKLSSTSPIGKAFLGKKEGETVIVEVPAGKLKYKILKIKR</sequence>
<dbReference type="NCBIfam" id="NF001263">
    <property type="entry name" value="PRK00226.1-4"/>
    <property type="match status" value="1"/>
</dbReference>
<dbReference type="InterPro" id="IPR023459">
    <property type="entry name" value="Tscrpt_elong_fac_GreA/B_fam"/>
</dbReference>
<keyword evidence="12" id="KW-0251">Elongation factor</keyword>
<keyword evidence="3 8" id="KW-0805">Transcription regulation</keyword>
<dbReference type="HAMAP" id="MF_00105">
    <property type="entry name" value="GreA_GreB"/>
    <property type="match status" value="1"/>
</dbReference>
<dbReference type="InterPro" id="IPR028624">
    <property type="entry name" value="Tscrpt_elong_fac_GreA/B"/>
</dbReference>
<keyword evidence="12" id="KW-0648">Protein biosynthesis</keyword>
<dbReference type="PIRSF" id="PIRSF006092">
    <property type="entry name" value="GreA_GreB"/>
    <property type="match status" value="1"/>
</dbReference>
<evidence type="ECO:0000256" key="5">
    <source>
        <dbReference type="ARBA" id="ARBA00023163"/>
    </source>
</evidence>
<dbReference type="GO" id="GO:0003746">
    <property type="term" value="F:translation elongation factor activity"/>
    <property type="evidence" value="ECO:0007669"/>
    <property type="project" value="UniProtKB-KW"/>
</dbReference>
<comment type="function">
    <text evidence="6 8 9">Necessary for efficient RNA polymerase transcription elongation past template-encoded arresting sites. The arresting sites in DNA have the property of trapping a certain fraction of elongating RNA polymerases that pass through, resulting in locked ternary complexes. Cleavage of the nascent transcript by cleavage factors such as GreA or GreB allows the resumption of elongation from the new 3'terminus. GreA releases sequences of 2 to 3 nucleotides.</text>
</comment>
<dbReference type="FunFam" id="1.10.287.180:FF:000001">
    <property type="entry name" value="Transcription elongation factor GreA"/>
    <property type="match status" value="1"/>
</dbReference>
<evidence type="ECO:0000256" key="7">
    <source>
        <dbReference type="ARBA" id="ARBA00030776"/>
    </source>
</evidence>
<organism evidence="12 13">
    <name type="scientific">Candidatus Roizmanbacteria bacterium CG_4_10_14_0_2_um_filter_39_13</name>
    <dbReference type="NCBI Taxonomy" id="1974825"/>
    <lineage>
        <taxon>Bacteria</taxon>
        <taxon>Candidatus Roizmaniibacteriota</taxon>
    </lineage>
</organism>
<evidence type="ECO:0000256" key="1">
    <source>
        <dbReference type="ARBA" id="ARBA00008213"/>
    </source>
</evidence>
<dbReference type="InterPro" id="IPR036805">
    <property type="entry name" value="Tscrpt_elong_fac_GreA/B_N_sf"/>
</dbReference>
<dbReference type="InterPro" id="IPR036953">
    <property type="entry name" value="GreA/GreB_C_sf"/>
</dbReference>
<dbReference type="InterPro" id="IPR022691">
    <property type="entry name" value="Tscrpt_elong_fac_GreA/B_N"/>
</dbReference>
<comment type="similarity">
    <text evidence="1 8 9">Belongs to the GreA/GreB family.</text>
</comment>
<evidence type="ECO:0000259" key="10">
    <source>
        <dbReference type="Pfam" id="PF01272"/>
    </source>
</evidence>
<dbReference type="Gene3D" id="3.10.50.30">
    <property type="entry name" value="Transcription elongation factor, GreA/GreB, C-terminal domain"/>
    <property type="match status" value="1"/>
</dbReference>
<dbReference type="SUPFAM" id="SSF46557">
    <property type="entry name" value="GreA transcript cleavage protein, N-terminal domain"/>
    <property type="match status" value="1"/>
</dbReference>
<dbReference type="NCBIfam" id="TIGR01462">
    <property type="entry name" value="greA"/>
    <property type="match status" value="1"/>
</dbReference>
<reference evidence="13" key="1">
    <citation type="submission" date="2017-09" db="EMBL/GenBank/DDBJ databases">
        <title>Depth-based differentiation of microbial function through sediment-hosted aquifers and enrichment of novel symbionts in the deep terrestrial subsurface.</title>
        <authorList>
            <person name="Probst A.J."/>
            <person name="Ladd B."/>
            <person name="Jarett J.K."/>
            <person name="Geller-Mcgrath D.E."/>
            <person name="Sieber C.M.K."/>
            <person name="Emerson J.B."/>
            <person name="Anantharaman K."/>
            <person name="Thomas B.C."/>
            <person name="Malmstrom R."/>
            <person name="Stieglmeier M."/>
            <person name="Klingl A."/>
            <person name="Woyke T."/>
            <person name="Ryan C.M."/>
            <person name="Banfield J.F."/>
        </authorList>
    </citation>
    <scope>NUCLEOTIDE SEQUENCE [LARGE SCALE GENOMIC DNA]</scope>
</reference>
<protein>
    <recommendedName>
        <fullName evidence="2 8">Transcription elongation factor GreA</fullName>
    </recommendedName>
    <alternativeName>
        <fullName evidence="7 8">Transcript cleavage factor GreA</fullName>
    </alternativeName>
</protein>
<evidence type="ECO:0000256" key="3">
    <source>
        <dbReference type="ARBA" id="ARBA00023015"/>
    </source>
</evidence>
<gene>
    <name evidence="8" type="primary">greA</name>
    <name evidence="12" type="ORF">COY16_03610</name>
</gene>
<evidence type="ECO:0000259" key="11">
    <source>
        <dbReference type="Pfam" id="PF03449"/>
    </source>
</evidence>
<evidence type="ECO:0000256" key="8">
    <source>
        <dbReference type="HAMAP-Rule" id="MF_00105"/>
    </source>
</evidence>
<dbReference type="Proteomes" id="UP000228503">
    <property type="component" value="Unassembled WGS sequence"/>
</dbReference>
<keyword evidence="5 8" id="KW-0804">Transcription</keyword>
<dbReference type="GO" id="GO:0070063">
    <property type="term" value="F:RNA polymerase binding"/>
    <property type="evidence" value="ECO:0007669"/>
    <property type="project" value="InterPro"/>
</dbReference>
<dbReference type="PANTHER" id="PTHR30437">
    <property type="entry name" value="TRANSCRIPTION ELONGATION FACTOR GREA"/>
    <property type="match status" value="1"/>
</dbReference>
<dbReference type="Gene3D" id="1.10.287.180">
    <property type="entry name" value="Transcription elongation factor, GreA/GreB, N-terminal domain"/>
    <property type="match status" value="1"/>
</dbReference>
<dbReference type="AlphaFoldDB" id="A0A2M7TY06"/>
<evidence type="ECO:0000256" key="6">
    <source>
        <dbReference type="ARBA" id="ARBA00024916"/>
    </source>
</evidence>
<dbReference type="PANTHER" id="PTHR30437:SF4">
    <property type="entry name" value="TRANSCRIPTION ELONGATION FACTOR GREA"/>
    <property type="match status" value="1"/>
</dbReference>
<evidence type="ECO:0000256" key="2">
    <source>
        <dbReference type="ARBA" id="ARBA00013729"/>
    </source>
</evidence>
<keyword evidence="4 8" id="KW-0238">DNA-binding</keyword>
<proteinExistence type="inferred from homology"/>
<accession>A0A2M7TY06</accession>
<dbReference type="GO" id="GO:0032784">
    <property type="term" value="P:regulation of DNA-templated transcription elongation"/>
    <property type="evidence" value="ECO:0007669"/>
    <property type="project" value="UniProtKB-UniRule"/>
</dbReference>
<dbReference type="Pfam" id="PF03449">
    <property type="entry name" value="GreA_GreB_N"/>
    <property type="match status" value="1"/>
</dbReference>
<name>A0A2M7TY06_9BACT</name>
<dbReference type="EMBL" id="PFOB01000046">
    <property type="protein sequence ID" value="PIZ62698.1"/>
    <property type="molecule type" value="Genomic_DNA"/>
</dbReference>
<dbReference type="GO" id="GO:0006354">
    <property type="term" value="P:DNA-templated transcription elongation"/>
    <property type="evidence" value="ECO:0007669"/>
    <property type="project" value="TreeGrafter"/>
</dbReference>
<feature type="domain" description="Transcription elongation factor GreA/GreB N-terminal" evidence="11">
    <location>
        <begin position="6"/>
        <end position="75"/>
    </location>
</feature>
<evidence type="ECO:0000313" key="13">
    <source>
        <dbReference type="Proteomes" id="UP000228503"/>
    </source>
</evidence>
<evidence type="ECO:0000256" key="9">
    <source>
        <dbReference type="RuleBase" id="RU000556"/>
    </source>
</evidence>
<comment type="caution">
    <text evidence="12">The sequence shown here is derived from an EMBL/GenBank/DDBJ whole genome shotgun (WGS) entry which is preliminary data.</text>
</comment>
<dbReference type="SUPFAM" id="SSF54534">
    <property type="entry name" value="FKBP-like"/>
    <property type="match status" value="1"/>
</dbReference>